<evidence type="ECO:0000256" key="1">
    <source>
        <dbReference type="ARBA" id="ARBA00010733"/>
    </source>
</evidence>
<comment type="similarity">
    <text evidence="1">Belongs to the LEA type SMP family.</text>
</comment>
<dbReference type="Pfam" id="PF04927">
    <property type="entry name" value="SMP"/>
    <property type="match status" value="3"/>
</dbReference>
<accession>A0A843XFP4</accession>
<dbReference type="PANTHER" id="PTHR31174">
    <property type="entry name" value="SEED MATURATION FAMILY PROTEIN"/>
    <property type="match status" value="1"/>
</dbReference>
<feature type="region of interest" description="Disordered" evidence="3">
    <location>
        <begin position="216"/>
        <end position="263"/>
    </location>
</feature>
<dbReference type="InterPro" id="IPR042971">
    <property type="entry name" value="LEA_SMP"/>
</dbReference>
<comment type="caution">
    <text evidence="5">The sequence shown here is derived from an EMBL/GenBank/DDBJ whole genome shotgun (WGS) entry which is preliminary data.</text>
</comment>
<evidence type="ECO:0000313" key="6">
    <source>
        <dbReference type="Proteomes" id="UP000652761"/>
    </source>
</evidence>
<evidence type="ECO:0000256" key="3">
    <source>
        <dbReference type="SAM" id="MobiDB-lite"/>
    </source>
</evidence>
<evidence type="ECO:0000313" key="5">
    <source>
        <dbReference type="EMBL" id="MQM18082.1"/>
    </source>
</evidence>
<dbReference type="Proteomes" id="UP000652761">
    <property type="component" value="Unassembled WGS sequence"/>
</dbReference>
<protein>
    <recommendedName>
        <fullName evidence="4">SMP domain-containing protein</fullName>
    </recommendedName>
</protein>
<dbReference type="InterPro" id="IPR007011">
    <property type="entry name" value="LEA_SMP_dom"/>
</dbReference>
<organism evidence="5 6">
    <name type="scientific">Colocasia esculenta</name>
    <name type="common">Wild taro</name>
    <name type="synonym">Arum esculentum</name>
    <dbReference type="NCBI Taxonomy" id="4460"/>
    <lineage>
        <taxon>Eukaryota</taxon>
        <taxon>Viridiplantae</taxon>
        <taxon>Streptophyta</taxon>
        <taxon>Embryophyta</taxon>
        <taxon>Tracheophyta</taxon>
        <taxon>Spermatophyta</taxon>
        <taxon>Magnoliopsida</taxon>
        <taxon>Liliopsida</taxon>
        <taxon>Araceae</taxon>
        <taxon>Aroideae</taxon>
        <taxon>Colocasieae</taxon>
        <taxon>Colocasia</taxon>
    </lineage>
</organism>
<feature type="domain" description="SMP" evidence="4">
    <location>
        <begin position="138"/>
        <end position="194"/>
    </location>
</feature>
<keyword evidence="6" id="KW-1185">Reference proteome</keyword>
<feature type="compositionally biased region" description="Basic and acidic residues" evidence="3">
    <location>
        <begin position="216"/>
        <end position="226"/>
    </location>
</feature>
<evidence type="ECO:0000259" key="4">
    <source>
        <dbReference type="Pfam" id="PF04927"/>
    </source>
</evidence>
<dbReference type="AlphaFoldDB" id="A0A843XFP4"/>
<dbReference type="PANTHER" id="PTHR31174:SF7">
    <property type="entry name" value="LATE EMBRYOGENESIS ABUNDANT PROTEIN 31-RELATED"/>
    <property type="match status" value="1"/>
</dbReference>
<gene>
    <name evidence="5" type="ORF">Taro_051068</name>
</gene>
<feature type="domain" description="SMP" evidence="4">
    <location>
        <begin position="203"/>
        <end position="260"/>
    </location>
</feature>
<dbReference type="OrthoDB" id="2014755at2759"/>
<dbReference type="EMBL" id="NMUH01007954">
    <property type="protein sequence ID" value="MQM18082.1"/>
    <property type="molecule type" value="Genomic_DNA"/>
</dbReference>
<feature type="compositionally biased region" description="Low complexity" evidence="3">
    <location>
        <begin position="1"/>
        <end position="15"/>
    </location>
</feature>
<feature type="region of interest" description="Disordered" evidence="3">
    <location>
        <begin position="1"/>
        <end position="21"/>
    </location>
</feature>
<keyword evidence="2" id="KW-0677">Repeat</keyword>
<name>A0A843XFP4_COLES</name>
<reference evidence="5" key="1">
    <citation type="submission" date="2017-07" db="EMBL/GenBank/DDBJ databases">
        <title>Taro Niue Genome Assembly and Annotation.</title>
        <authorList>
            <person name="Atibalentja N."/>
            <person name="Keating K."/>
            <person name="Fields C.J."/>
        </authorList>
    </citation>
    <scope>NUCLEOTIDE SEQUENCE</scope>
    <source>
        <strain evidence="5">Niue_2</strain>
        <tissue evidence="5">Leaf</tissue>
    </source>
</reference>
<proteinExistence type="inferred from homology"/>
<feature type="domain" description="SMP" evidence="4">
    <location>
        <begin position="19"/>
        <end position="75"/>
    </location>
</feature>
<sequence>MSQQQPERPQGQQPQADPIKYGEVFPQVTGELARETVAPRDAAMMQTAENLVIGQTQKGGPAAVMQSVATYNERAGFVGHGDISRVPAEQGVSVTETDTTGRRIVTESVGGQVVGEYFTPAPVGTTTPAGTLTSGALTIGEALEAAALTAGEKPVAKSDAAAIQVAEMRATGLRETQPGGVAAEAQAAADLNAWTPWESEETSLGEVVSDATARLPRDKAVTREDAEGVAAAEMRNSPSMGTHPSGVSASVAAAARLNQSRQA</sequence>
<evidence type="ECO:0000256" key="2">
    <source>
        <dbReference type="ARBA" id="ARBA00022737"/>
    </source>
</evidence>